<evidence type="ECO:0000256" key="1">
    <source>
        <dbReference type="SAM" id="Phobius"/>
    </source>
</evidence>
<sequence length="136" mass="14329">MTPIRSRTRVELLVPALTIASAVLLVARFAFGSDTFQHCQYLGPSTRVYVTGWAGPVCSLVALVLYWALLRRVNAVTPGRLVPGDSGGARLAAAFALVALFLLLVQALALYWVYAPDQAGGDGCEGPAVLRASLAA</sequence>
<evidence type="ECO:0000313" key="2">
    <source>
        <dbReference type="EMBL" id="MCX3061777.1"/>
    </source>
</evidence>
<feature type="transmembrane region" description="Helical" evidence="1">
    <location>
        <begin position="12"/>
        <end position="31"/>
    </location>
</feature>
<evidence type="ECO:0000313" key="3">
    <source>
        <dbReference type="Proteomes" id="UP001163064"/>
    </source>
</evidence>
<keyword evidence="1" id="KW-0472">Membrane</keyword>
<gene>
    <name evidence="2" type="ORF">OFY01_18825</name>
</gene>
<dbReference type="RefSeq" id="WP_266601405.1">
    <property type="nucleotide sequence ID" value="NZ_JAPHNL010000240.1"/>
</dbReference>
<accession>A0ABT3TXJ6</accession>
<keyword evidence="1" id="KW-1133">Transmembrane helix</keyword>
<protein>
    <submittedName>
        <fullName evidence="2">Uncharacterized protein</fullName>
    </submittedName>
</protein>
<keyword evidence="3" id="KW-1185">Reference proteome</keyword>
<name>A0ABT3TXJ6_9ACTN</name>
<feature type="transmembrane region" description="Helical" evidence="1">
    <location>
        <begin position="91"/>
        <end position="114"/>
    </location>
</feature>
<comment type="caution">
    <text evidence="2">The sequence shown here is derived from an EMBL/GenBank/DDBJ whole genome shotgun (WGS) entry which is preliminary data.</text>
</comment>
<feature type="transmembrane region" description="Helical" evidence="1">
    <location>
        <begin position="51"/>
        <end position="70"/>
    </location>
</feature>
<dbReference type="EMBL" id="JAPHNL010000240">
    <property type="protein sequence ID" value="MCX3061777.1"/>
    <property type="molecule type" value="Genomic_DNA"/>
</dbReference>
<dbReference type="Proteomes" id="UP001163064">
    <property type="component" value="Unassembled WGS sequence"/>
</dbReference>
<proteinExistence type="predicted"/>
<organism evidence="2 3">
    <name type="scientific">Streptomyces beihaiensis</name>
    <dbReference type="NCBI Taxonomy" id="2984495"/>
    <lineage>
        <taxon>Bacteria</taxon>
        <taxon>Bacillati</taxon>
        <taxon>Actinomycetota</taxon>
        <taxon>Actinomycetes</taxon>
        <taxon>Kitasatosporales</taxon>
        <taxon>Streptomycetaceae</taxon>
        <taxon>Streptomyces</taxon>
    </lineage>
</organism>
<keyword evidence="1" id="KW-0812">Transmembrane</keyword>
<reference evidence="2" key="1">
    <citation type="submission" date="2022-10" db="EMBL/GenBank/DDBJ databases">
        <title>Streptomyces beihaiensis sp. nov., a chitin degrading actinobacterium, isolated from shrimp pond soil.</title>
        <authorList>
            <person name="Xie J."/>
            <person name="Shen N."/>
        </authorList>
    </citation>
    <scope>NUCLEOTIDE SEQUENCE</scope>
    <source>
        <strain evidence="2">GXMU-J5</strain>
    </source>
</reference>